<accession>A0A2S1WBK1</accession>
<dbReference type="RefSeq" id="YP_009493134.1">
    <property type="nucleotide sequence ID" value="NC_037937.1"/>
</dbReference>
<name>A0A2S1WBK1_9APHY</name>
<protein>
    <submittedName>
        <fullName evidence="1">Uncharacterized protein</fullName>
    </submittedName>
</protein>
<evidence type="ECO:0000313" key="1">
    <source>
        <dbReference type="EMBL" id="AWJ63929.1"/>
    </source>
</evidence>
<gene>
    <name evidence="1" type="primary">orf233</name>
</gene>
<organism evidence="1">
    <name type="scientific">Ganoderma leucocontextum</name>
    <dbReference type="NCBI Taxonomy" id="1566825"/>
    <lineage>
        <taxon>Eukaryota</taxon>
        <taxon>Fungi</taxon>
        <taxon>Dikarya</taxon>
        <taxon>Basidiomycota</taxon>
        <taxon>Agaricomycotina</taxon>
        <taxon>Agaricomycetes</taxon>
        <taxon>Polyporales</taxon>
        <taxon>Polyporaceae</taxon>
        <taxon>Ganoderma</taxon>
    </lineage>
</organism>
<dbReference type="GeneID" id="36953308"/>
<sequence length="233" mass="27637">MNKWLNYVTPINNNIGTNGLLLRMLAKFRREVLREDRISPSIMLQLKIRIRKEGYRSISACHYIRKSSFIDLLLDFLLGVEIVNEIYLRDNENIVIEAFELSYKFSSVILVKDKINRNPRTITERLPTILIGGFNLPRTMDLNEWGGKVNWMNNEQEAIVYNYKSQGIFYVKIENNKYYVEFKFGDRVVYKFTDELLNPGNLTESKRIVKRHTYHFCDGDIVYHGQTFKKKLY</sequence>
<proteinExistence type="predicted"/>
<dbReference type="EMBL" id="MH252534">
    <property type="protein sequence ID" value="AWJ63929.1"/>
    <property type="molecule type" value="Genomic_DNA"/>
</dbReference>
<dbReference type="AlphaFoldDB" id="A0A2S1WBK1"/>
<reference evidence="1" key="1">
    <citation type="journal article" date="2019" name="Int. J. Biol. Macromol.">
        <title>The complete mitochondrial genomes of five important medicinal Ganoderma species: Features, evolution, and phylogeny.</title>
        <authorList>
            <person name="Li Q."/>
            <person name="Xiang D."/>
            <person name="Wan Y."/>
            <person name="Wu Q."/>
            <person name="Wu X."/>
            <person name="Ma C."/>
            <person name="Song Y."/>
            <person name="Zhao G."/>
            <person name="Huang W."/>
        </authorList>
    </citation>
    <scope>NUCLEOTIDE SEQUENCE</scope>
</reference>
<keyword evidence="1" id="KW-0496">Mitochondrion</keyword>
<geneLocation type="mitochondrion" evidence="1"/>